<evidence type="ECO:0000259" key="3">
    <source>
        <dbReference type="Pfam" id="PF19424"/>
    </source>
</evidence>
<feature type="region of interest" description="Disordered" evidence="1">
    <location>
        <begin position="878"/>
        <end position="903"/>
    </location>
</feature>
<feature type="compositionally biased region" description="Acidic residues" evidence="1">
    <location>
        <begin position="951"/>
        <end position="960"/>
    </location>
</feature>
<dbReference type="PANTHER" id="PTHR31781">
    <property type="entry name" value="UNC80"/>
    <property type="match status" value="1"/>
</dbReference>
<dbReference type="GO" id="GO:0055080">
    <property type="term" value="P:monoatomic cation homeostasis"/>
    <property type="evidence" value="ECO:0007669"/>
    <property type="project" value="TreeGrafter"/>
</dbReference>
<evidence type="ECO:0000259" key="4">
    <source>
        <dbReference type="Pfam" id="PF20262"/>
    </source>
</evidence>
<name>A0A8R1Y0D8_ONCVO</name>
<proteinExistence type="predicted"/>
<feature type="compositionally biased region" description="Polar residues" evidence="1">
    <location>
        <begin position="132"/>
        <end position="146"/>
    </location>
</feature>
<feature type="domain" description="Cation channel complex component UNC80 N-terminal" evidence="2">
    <location>
        <begin position="2"/>
        <end position="48"/>
    </location>
</feature>
<evidence type="ECO:0000259" key="2">
    <source>
        <dbReference type="Pfam" id="PF15778"/>
    </source>
</evidence>
<dbReference type="Pfam" id="PF15778">
    <property type="entry name" value="UNC80_N"/>
    <property type="match status" value="1"/>
</dbReference>
<dbReference type="InterPro" id="IPR046460">
    <property type="entry name" value="UNC80_C"/>
</dbReference>
<keyword evidence="6" id="KW-1185">Reference proteome</keyword>
<feature type="region of interest" description="Disordered" evidence="1">
    <location>
        <begin position="951"/>
        <end position="989"/>
    </location>
</feature>
<feature type="domain" description="Protein UNC80 C-terminal" evidence="4">
    <location>
        <begin position="1896"/>
        <end position="3006"/>
    </location>
</feature>
<dbReference type="PANTHER" id="PTHR31781:SF1">
    <property type="entry name" value="PROTEIN UNC-80 HOMOLOG"/>
    <property type="match status" value="1"/>
</dbReference>
<feature type="domain" description="Protein UNC80 central region" evidence="3">
    <location>
        <begin position="1503"/>
        <end position="1888"/>
    </location>
</feature>
<reference evidence="6" key="1">
    <citation type="submission" date="2013-10" db="EMBL/GenBank/DDBJ databases">
        <title>Genome sequencing of Onchocerca volvulus.</title>
        <authorList>
            <person name="Cotton J."/>
            <person name="Tsai J."/>
            <person name="Stanley E."/>
            <person name="Tracey A."/>
            <person name="Holroyd N."/>
            <person name="Lustigman S."/>
            <person name="Berriman M."/>
        </authorList>
    </citation>
    <scope>NUCLEOTIDE SEQUENCE</scope>
</reference>
<dbReference type="EnsemblMetazoa" id="OVOC7579.1">
    <property type="protein sequence ID" value="OVOC7579.1"/>
    <property type="gene ID" value="WBGene00244388"/>
</dbReference>
<evidence type="ECO:0000313" key="6">
    <source>
        <dbReference type="Proteomes" id="UP000024404"/>
    </source>
</evidence>
<dbReference type="GO" id="GO:0005261">
    <property type="term" value="F:monoatomic cation channel activity"/>
    <property type="evidence" value="ECO:0007669"/>
    <property type="project" value="TreeGrafter"/>
</dbReference>
<dbReference type="GO" id="GO:0034703">
    <property type="term" value="C:cation channel complex"/>
    <property type="evidence" value="ECO:0007669"/>
    <property type="project" value="TreeGrafter"/>
</dbReference>
<feature type="region of interest" description="Disordered" evidence="1">
    <location>
        <begin position="1278"/>
        <end position="1305"/>
    </location>
</feature>
<reference evidence="5" key="2">
    <citation type="submission" date="2022-06" db="UniProtKB">
        <authorList>
            <consortium name="EnsemblMetazoa"/>
        </authorList>
    </citation>
    <scope>IDENTIFICATION</scope>
</reference>
<dbReference type="InterPro" id="IPR045852">
    <property type="entry name" value="UNC80_central"/>
</dbReference>
<organism evidence="5 6">
    <name type="scientific">Onchocerca volvulus</name>
    <dbReference type="NCBI Taxonomy" id="6282"/>
    <lineage>
        <taxon>Eukaryota</taxon>
        <taxon>Metazoa</taxon>
        <taxon>Ecdysozoa</taxon>
        <taxon>Nematoda</taxon>
        <taxon>Chromadorea</taxon>
        <taxon>Rhabditida</taxon>
        <taxon>Spirurina</taxon>
        <taxon>Spiruromorpha</taxon>
        <taxon>Filarioidea</taxon>
        <taxon>Onchocercidae</taxon>
        <taxon>Onchocerca</taxon>
    </lineage>
</organism>
<feature type="region of interest" description="Disordered" evidence="1">
    <location>
        <begin position="119"/>
        <end position="146"/>
    </location>
</feature>
<sequence>MITPLLNMINEKDLTSNFRLESGLKIWQSLWQYRQPEVLCFCAPVKQRRSRFPFILVAKKAQPTCAVQGIYLGDADETTTRRLSNIQAQIANLPPYTDVPPPKPPRPFLEIFSNLKKKKDEEEREVVPPQATPTSGVHQQAQQKSRILSVKKPSNKEITRSNSIVRSISDYHTSEAPRIVIKSHTTVFDEKSPSFCKGMAELDNVLSFTDDKSLSDAMNDVLSANKAPLALLQEVCSGISMDLENISHSDCEIICENCHTVVCRNGTTMNACKCKLNSTPSRFKIIPIICTTDSDVALPESKQKEERISTQNNEKVIKRMQETTLARSVKIFDPLENTPEECNTMQQDISQLFVDPQEATYMDVAVIRCLLIKHWAENGVYWAIKYLLHRLYEIKMYRNSQTIIHRSRANSMPTIPHLKLFKMDNRQILREIQYHPPVWDDLQLEDVEKRLKKCKNNRNIWKNSLIKSCKKYSSLSSDSLLQVAASSRRKNMVKSVNFFKSRNNRGHLERRRSDPSATNSSDGLSSHDTRNDSVSGLPKQVANEFNARQFFPEALGSTNFIEQNGQISFIVLLKAVNFAIERRTSIRIYELALNICESLLEMPETELQSFFNDCISIVLRTYLWLGCPHGCNDGLHSQQSDFLRVKARSILAIIYHIDPEIFRNLLVSHIEELNAQMLIDTLHSVIGFCRCGVAAEIYRTRNTSSPRLRTIASDSSTPSYANNFNESLKGIDGTVIKVVLKPVVSKLMNTMNELLQPENMSLYQDVRLFVSFIQEQHGNSFRHVGLSALLDGRPPENQNQFLDIGTHLHSSRRTSLLCPLPEIFLSERNAKFASNDENEIELKSDNNSEDESIRSSISGTATAQVHIRESASLRRGLFKKREKTQLSNTDDSDLDSSPSTPKNLQVTDEINIASLSASPLLPFSVVKKRSGGKLHFALNLLKSVRLDNNDDISSDVEINDDDKSQNGIVMHDERRSKGLTVPPSSKPPSSKILIVQKSVESIEDKQESLHPRRTSLLNLNIPSRKFINLRGIQEGVRRFSFFLETCRPGSFPDPPLLAALLDLKSPVLARASLLLECALFVHRCNKGDWPEWIRSNNACQLSNFVGGSYFGIRGTPSATRRMHMMQRAAARCFFDWGCQLGERIYKIMEANGAVQNKVPAKKTDLNRRELVIVDNLEDFFDEGIVNDESGERCPPAILFLACLLLNEITAFLRETFQTIPRPRGNKGPSVVTSNFDKLMLNRRWSILSNTFAAQQHQQTTSSIQSIADINLSIHQGDRRISLSTNEENSSRSSHEHSDDIVQQSDKKGLHIYGNKKVLRINSDADPIGDRLKRCDDAKRYISLSDQHLTCKKKSNYERKYGKKYPCVRRSHTLTLPTYSTVITAITSKSARRLAQGRQRLFKYGSPSNVSSQPFELNERLRRSMKNLKSPKSTQFDDEKDGICEIPTPAITTVGWGEGIRDGLKQSNEAIVSPENGSRISLVMPIPPSTQDGISRPTVSSHQQLQTNFDEDEEMMFKNFPWLKMVIKLANSFNLSCNHERFCHPWCFERVYRQCYRLTEALRKVYGEDLPPLGYLDKRKAMTDAWLNRQENVKKATQRHSGLHLTRRENAAVRQGTTPDKAPMALRNLLIEKLNEMEENREGRMGKSNSRDSDDLIEIMQIQKHPPQSPMLSYITTHMLCIAHAPFSTLLKSCLVLRNEHYRETMDICWHLLIHRDKHIVTSAASLFIISSVRNPEGTVNVIKNSLLSDDPTIRTEGLRRFHALWRNRFHVWLKMEDGAQLVFKVPPPGIDFTLPSPPVGQSHVSIVDPPWMPHIKTKVEELCLKEEEQTSQTIMTMTRTRRKQKQEMIRRAAHEASERESTLRQKFPFRATAIIQQAAYEPALFHHQTQAVVHPSSSRQQMPVAQPLFPSSLLSVVPTIIEMLDDAQLDCSGKSVSDTVKKIVWSCIVEDPALFLRHFLEKLTNRERQEHLISLLRKFILRFQPLPCQTAYTLMNYFFGFVMHYVRSPCQGSDQAIAMALSIIWLIIPHVHGLYFKDLKQTLKKEQCDQALMITANVPSAKKIIIHGPDSSSGGIPSQFPIHEDTQFQQLLKDSLEFFNIPESESQCYFLTDAKTNLLHNPSSYVRDFYFFHRSLYPQLTLIKLNPDEAHLRMRQIAFTHKLIEMGKVLLTHNALAHSPENVIPQRIFFLHDEFTHLPSFPRKSLETCFGMYNGPLGHELYSVDTMHKFVWTLLMSDMFEKMENAFMFGDLHLFINVINGVTLLHCENVTILRRCMATYLSMAIHFSTLFTNQGFFLIMPTILRCYSQRQTNPLLCRTIEYVCKQFYIIHRKPFLLQMAGAVANILDTNDNNFEVNPMKVKAKYWFNLLHSMEDMTDMNDPIDILDLVNEAKPLKALDLCYRDDPNTFNLLTDALASAVTVCAFTPESRRSYQMLLVMQATIPYFLKQIEQDTAKQENSITAIKHEISIYTTLCVEMKALVNCCDILARGPTRTLDIVNSVSDRGKSFIADSPQFFDPPTLIEDETKINYSSVKDKKNVGASEAMDSSEGQREMFRRPRDALLVLAATFIEKAKPRLKELTKLASSIEHIKIPELFDHKCYVKLNEIALALLKISPYDFGTVSCLGLQKYFSVILLITDWSVESNRPTLNFFLRRLDKTIQKIGKKIVFRRRTNWTALTNWLNGLHQTLVAYPYIAHSHSLKSITLICLRIVIGDPINDDLCTQSNAGYCSVVHSVYPPQPFCNAALKFASFLMQTLGQAAFSLDYLCSIEGLGPTAERLEVVLCHILIPLFFRAAVAKNDKPQFQTKDLIFCLNLMQNAINPPLARQSVGPLMSSNLASTLIRGSNAHGSMIMDVTGRQGSVSVTERGHSATVTKHRIVRETVCQAIFLALKVMIIVFEKQMTLLWPRIFKIIRDLLSKKIGGTALYSFIDFMIDVNLPISLIILPFLQSKMAQKVLTEQEVAWQAEFKERLQLLGCASGTKIHGYGSLLAELSQELQMMKEEFSTRGFETVRSHTPTITELHSDSGSSQSTVGHRHSNARLSSNEGRRLSTATIMKLNRIASSVHHKEAIPERTIVEGREDDNLNMMSSSMTTTNNHPADSERRTIVELHDLPLFSKCRKSPNVEKRQSKLETLVLPLNLEEPPVTASESEKPKVVSFTTPMRHRSDSNGDEDFMNRITARHHYV</sequence>
<feature type="region of interest" description="Disordered" evidence="1">
    <location>
        <begin position="836"/>
        <end position="860"/>
    </location>
</feature>
<evidence type="ECO:0000256" key="1">
    <source>
        <dbReference type="SAM" id="MobiDB-lite"/>
    </source>
</evidence>
<dbReference type="OMA" id="GIVNWFR"/>
<protein>
    <submittedName>
        <fullName evidence="5">UNC80 domain-containing protein</fullName>
    </submittedName>
</protein>
<feature type="compositionally biased region" description="Polar residues" evidence="1">
    <location>
        <begin position="3022"/>
        <end position="3035"/>
    </location>
</feature>
<feature type="domain" description="Protein UNC80 central region" evidence="3">
    <location>
        <begin position="1024"/>
        <end position="1300"/>
    </location>
</feature>
<evidence type="ECO:0000313" key="5">
    <source>
        <dbReference type="EnsemblMetazoa" id="OVOC7579.1"/>
    </source>
</evidence>
<dbReference type="InterPro" id="IPR031542">
    <property type="entry name" value="UNC80_N"/>
</dbReference>
<feature type="compositionally biased region" description="Basic and acidic residues" evidence="1">
    <location>
        <begin position="1288"/>
        <end position="1305"/>
    </location>
</feature>
<feature type="region of interest" description="Disordered" evidence="1">
    <location>
        <begin position="504"/>
        <end position="535"/>
    </location>
</feature>
<dbReference type="Pfam" id="PF20262">
    <property type="entry name" value="UNC80_C"/>
    <property type="match status" value="1"/>
</dbReference>
<dbReference type="EMBL" id="CMVM020000222">
    <property type="status" value="NOT_ANNOTATED_CDS"/>
    <property type="molecule type" value="Genomic_DNA"/>
</dbReference>
<accession>A0A8R1Y0D8</accession>
<dbReference type="GO" id="GO:0030424">
    <property type="term" value="C:axon"/>
    <property type="evidence" value="ECO:0007669"/>
    <property type="project" value="TreeGrafter"/>
</dbReference>
<feature type="compositionally biased region" description="Polar residues" evidence="1">
    <location>
        <begin position="515"/>
        <end position="524"/>
    </location>
</feature>
<dbReference type="Proteomes" id="UP000024404">
    <property type="component" value="Unassembled WGS sequence"/>
</dbReference>
<feature type="region of interest" description="Disordered" evidence="1">
    <location>
        <begin position="3022"/>
        <end position="3047"/>
    </location>
</feature>
<dbReference type="Pfam" id="PF19424">
    <property type="entry name" value="UNC80"/>
    <property type="match status" value="2"/>
</dbReference>